<organism evidence="4 5">
    <name type="scientific">Aspergillus ibericus CBS 121593</name>
    <dbReference type="NCBI Taxonomy" id="1448316"/>
    <lineage>
        <taxon>Eukaryota</taxon>
        <taxon>Fungi</taxon>
        <taxon>Dikarya</taxon>
        <taxon>Ascomycota</taxon>
        <taxon>Pezizomycotina</taxon>
        <taxon>Eurotiomycetes</taxon>
        <taxon>Eurotiomycetidae</taxon>
        <taxon>Eurotiales</taxon>
        <taxon>Aspergillaceae</taxon>
        <taxon>Aspergillus</taxon>
        <taxon>Aspergillus subgen. Circumdati</taxon>
    </lineage>
</organism>
<name>A0A395H943_9EURO</name>
<feature type="repeat" description="ANK" evidence="3">
    <location>
        <begin position="81"/>
        <end position="107"/>
    </location>
</feature>
<dbReference type="PROSITE" id="PS50297">
    <property type="entry name" value="ANK_REP_REGION"/>
    <property type="match status" value="4"/>
</dbReference>
<dbReference type="Proteomes" id="UP000249402">
    <property type="component" value="Unassembled WGS sequence"/>
</dbReference>
<dbReference type="PANTHER" id="PTHR24126">
    <property type="entry name" value="ANKYRIN REPEAT, PH AND SEC7 DOMAIN CONTAINING PROTEIN SECG-RELATED"/>
    <property type="match status" value="1"/>
</dbReference>
<dbReference type="Gene3D" id="1.25.40.20">
    <property type="entry name" value="Ankyrin repeat-containing domain"/>
    <property type="match status" value="2"/>
</dbReference>
<dbReference type="PROSITE" id="PS50088">
    <property type="entry name" value="ANK_REPEAT"/>
    <property type="match status" value="5"/>
</dbReference>
<keyword evidence="5" id="KW-1185">Reference proteome</keyword>
<evidence type="ECO:0000256" key="3">
    <source>
        <dbReference type="PROSITE-ProRule" id="PRU00023"/>
    </source>
</evidence>
<evidence type="ECO:0000256" key="1">
    <source>
        <dbReference type="ARBA" id="ARBA00022737"/>
    </source>
</evidence>
<dbReference type="STRING" id="1448316.A0A395H943"/>
<evidence type="ECO:0000256" key="2">
    <source>
        <dbReference type="ARBA" id="ARBA00023043"/>
    </source>
</evidence>
<protein>
    <submittedName>
        <fullName evidence="4">Ankyrin</fullName>
    </submittedName>
</protein>
<keyword evidence="1" id="KW-0677">Repeat</keyword>
<accession>A0A395H943</accession>
<reference evidence="4 5" key="1">
    <citation type="submission" date="2018-02" db="EMBL/GenBank/DDBJ databases">
        <title>The genomes of Aspergillus section Nigri reveals drivers in fungal speciation.</title>
        <authorList>
            <consortium name="DOE Joint Genome Institute"/>
            <person name="Vesth T.C."/>
            <person name="Nybo J."/>
            <person name="Theobald S."/>
            <person name="Brandl J."/>
            <person name="Frisvad J.C."/>
            <person name="Nielsen K.F."/>
            <person name="Lyhne E.K."/>
            <person name="Kogle M.E."/>
            <person name="Kuo A."/>
            <person name="Riley R."/>
            <person name="Clum A."/>
            <person name="Nolan M."/>
            <person name="Lipzen A."/>
            <person name="Salamov A."/>
            <person name="Henrissat B."/>
            <person name="Wiebenga A."/>
            <person name="De vries R.P."/>
            <person name="Grigoriev I.V."/>
            <person name="Mortensen U.H."/>
            <person name="Andersen M.R."/>
            <person name="Baker S.E."/>
        </authorList>
    </citation>
    <scope>NUCLEOTIDE SEQUENCE [LARGE SCALE GENOMIC DNA]</scope>
    <source>
        <strain evidence="4 5">CBS 121593</strain>
    </source>
</reference>
<dbReference type="RefSeq" id="XP_025578798.1">
    <property type="nucleotide sequence ID" value="XM_025722489.1"/>
</dbReference>
<feature type="repeat" description="ANK" evidence="3">
    <location>
        <begin position="41"/>
        <end position="75"/>
    </location>
</feature>
<sequence>MSFIMETPVSLEFLQAARERDFRRINALILAGKSINASDKDGYTALHRAAIQNPEDLNTISILISYGAIKDTVHEEEQAGRYRTPLHYAAIQGNVELVALLLNMGADPAPQHLKDWRTPLEDAISNGHVSVVEKMIQCFIYGSLGYRPSKGLAEAIILASRLWYSDVLILLLEYRNRFLPSGTIPQMVLKQALCEAIQAEACGVSMQPFDERIGEPGDHTPTKVADLLIRAGINFKPEELDRLLSTTCRNSNLIGVTRLLLNLEATVTSYHIVCAIESRNIHMVKLLIPPFITNGGQSSTGADEPDLVQYAAGHGTPEMFEYLYETFDAPKRSGSLHRPRPRRTPLIHYAVWGLQREMIKYLLDTARSHVHETDDLGHTPLMYAFDDIDTTKERTRLPVLQLLIEQGSDVRARSTDGLTALHLAVRMGSIDIVRLLLNKGSDPNAKAMSCDSVYLKRNPVCRDPTGILYSRTPLHWAVDPLATVSLDVVRALLRFGADVNEPDGNNATPLNILLGDGWGDQVWEPRAAVAELLMKYGADADIEDKMGRTARDHGLVLGVGWGWNWVGEFRDCFGLDL</sequence>
<dbReference type="Pfam" id="PF00023">
    <property type="entry name" value="Ank"/>
    <property type="match status" value="1"/>
</dbReference>
<dbReference type="GeneID" id="37227354"/>
<proteinExistence type="predicted"/>
<dbReference type="SUPFAM" id="SSF48403">
    <property type="entry name" value="Ankyrin repeat"/>
    <property type="match status" value="2"/>
</dbReference>
<dbReference type="AlphaFoldDB" id="A0A395H943"/>
<feature type="repeat" description="ANK" evidence="3">
    <location>
        <begin position="416"/>
        <end position="448"/>
    </location>
</feature>
<feature type="repeat" description="ANK" evidence="3">
    <location>
        <begin position="469"/>
        <end position="504"/>
    </location>
</feature>
<dbReference type="PANTHER" id="PTHR24126:SF14">
    <property type="entry name" value="ANK_REP_REGION DOMAIN-CONTAINING PROTEIN"/>
    <property type="match status" value="1"/>
</dbReference>
<dbReference type="EMBL" id="KZ824424">
    <property type="protein sequence ID" value="RAL04471.1"/>
    <property type="molecule type" value="Genomic_DNA"/>
</dbReference>
<evidence type="ECO:0000313" key="4">
    <source>
        <dbReference type="EMBL" id="RAL04471.1"/>
    </source>
</evidence>
<dbReference type="SMART" id="SM00248">
    <property type="entry name" value="ANK"/>
    <property type="match status" value="8"/>
</dbReference>
<keyword evidence="2 3" id="KW-0040">ANK repeat</keyword>
<dbReference type="OrthoDB" id="366390at2759"/>
<gene>
    <name evidence="4" type="ORF">BO80DRAFT_462086</name>
</gene>
<dbReference type="InterPro" id="IPR002110">
    <property type="entry name" value="Ankyrin_rpt"/>
</dbReference>
<dbReference type="VEuPathDB" id="FungiDB:BO80DRAFT_462086"/>
<dbReference type="PRINTS" id="PR01415">
    <property type="entry name" value="ANKYRIN"/>
</dbReference>
<evidence type="ECO:0000313" key="5">
    <source>
        <dbReference type="Proteomes" id="UP000249402"/>
    </source>
</evidence>
<dbReference type="Pfam" id="PF12796">
    <property type="entry name" value="Ank_2"/>
    <property type="match status" value="2"/>
</dbReference>
<feature type="repeat" description="ANK" evidence="3">
    <location>
        <begin position="376"/>
        <end position="415"/>
    </location>
</feature>
<dbReference type="InterPro" id="IPR036770">
    <property type="entry name" value="Ankyrin_rpt-contain_sf"/>
</dbReference>